<dbReference type="EMBL" id="JACYXZ010000003">
    <property type="protein sequence ID" value="MBD8870431.1"/>
    <property type="molecule type" value="Genomic_DNA"/>
</dbReference>
<dbReference type="Proteomes" id="UP000616839">
    <property type="component" value="Unassembled WGS sequence"/>
</dbReference>
<reference evidence="3" key="1">
    <citation type="submission" date="2020-09" db="EMBL/GenBank/DDBJ databases">
        <title>Nocardioides sp. strain MJB4 16S ribosomal RNA gene Genome sequencing and assembly.</title>
        <authorList>
            <person name="Kim I."/>
        </authorList>
    </citation>
    <scope>NUCLEOTIDE SEQUENCE</scope>
    <source>
        <strain evidence="3">MJB4</strain>
    </source>
</reference>
<feature type="region of interest" description="Disordered" evidence="1">
    <location>
        <begin position="59"/>
        <end position="98"/>
    </location>
</feature>
<feature type="compositionally biased region" description="Low complexity" evidence="1">
    <location>
        <begin position="62"/>
        <end position="87"/>
    </location>
</feature>
<evidence type="ECO:0000313" key="3">
    <source>
        <dbReference type="EMBL" id="MBD8870431.1"/>
    </source>
</evidence>
<keyword evidence="2" id="KW-0472">Membrane</keyword>
<dbReference type="RefSeq" id="WP_192143728.1">
    <property type="nucleotide sequence ID" value="NZ_JACYXZ010000003.1"/>
</dbReference>
<evidence type="ECO:0000256" key="2">
    <source>
        <dbReference type="SAM" id="Phobius"/>
    </source>
</evidence>
<keyword evidence="2" id="KW-1133">Transmembrane helix</keyword>
<keyword evidence="4" id="KW-1185">Reference proteome</keyword>
<protein>
    <submittedName>
        <fullName evidence="3">Uncharacterized protein</fullName>
    </submittedName>
</protein>
<proteinExistence type="predicted"/>
<comment type="caution">
    <text evidence="3">The sequence shown here is derived from an EMBL/GenBank/DDBJ whole genome shotgun (WGS) entry which is preliminary data.</text>
</comment>
<evidence type="ECO:0000256" key="1">
    <source>
        <dbReference type="SAM" id="MobiDB-lite"/>
    </source>
</evidence>
<evidence type="ECO:0000313" key="4">
    <source>
        <dbReference type="Proteomes" id="UP000616839"/>
    </source>
</evidence>
<organism evidence="3 4">
    <name type="scientific">Nocardioides donggukensis</name>
    <dbReference type="NCBI Taxonomy" id="2774019"/>
    <lineage>
        <taxon>Bacteria</taxon>
        <taxon>Bacillati</taxon>
        <taxon>Actinomycetota</taxon>
        <taxon>Actinomycetes</taxon>
        <taxon>Propionibacteriales</taxon>
        <taxon>Nocardioidaceae</taxon>
        <taxon>Nocardioides</taxon>
    </lineage>
</organism>
<sequence length="98" mass="9751">MHTLVVSLLAAEEQVPEAEDVKAGWLAFGIFLLLVLAVVVLCFSLVKQLRKAQAAKDAGVYGDQPAGQAGAPGAAGSEESEGPAGSTGSTGSGGPDRG</sequence>
<gene>
    <name evidence="3" type="ORF">IE331_12410</name>
</gene>
<feature type="compositionally biased region" description="Gly residues" evidence="1">
    <location>
        <begin position="88"/>
        <end position="98"/>
    </location>
</feature>
<name>A0A927K9V5_9ACTN</name>
<feature type="transmembrane region" description="Helical" evidence="2">
    <location>
        <begin position="25"/>
        <end position="46"/>
    </location>
</feature>
<keyword evidence="2" id="KW-0812">Transmembrane</keyword>
<accession>A0A927K9V5</accession>
<dbReference type="AlphaFoldDB" id="A0A927K9V5"/>